<evidence type="ECO:0000313" key="1">
    <source>
        <dbReference type="EMBL" id="KAA5540500.1"/>
    </source>
</evidence>
<protein>
    <recommendedName>
        <fullName evidence="3">SGNH hydrolase-type esterase domain-containing protein</fullName>
    </recommendedName>
</protein>
<dbReference type="SUPFAM" id="SSF52266">
    <property type="entry name" value="SGNH hydrolase"/>
    <property type="match status" value="1"/>
</dbReference>
<dbReference type="AlphaFoldDB" id="A0A5M6D1J2"/>
<sequence>MQTADLDHHYEVVNCGGVSYASYRVARILGEVLQHAPDAIVIYTGHNEFLEERSYATLSKPPSWFSRMGNQLRLVAAIRQTLRGRPDTEDLPQEVSTRLDQPGGLELYVRDEAWRRAVVEHFAINLRRMVQACQAAGVPLYLCVPTSDCVNTPPIKIQSLPPGEIDRQRFDQAWSRACDGESTDAARLAACKECLAIDPHHAGAHYIAGKLHWDRGNSSLAAEHLIAARDDDVCPLRATTPILQQVEQLGDQPGLTLIRCDHLFDRSDAAGRPLPDGLADPSQFVDHVHPTVNGHQEIGEQLATAFARDFGIAMTEKAMARYREQAERHLATLDETYYARGKQRLEGLRQWASGRAGELSLD</sequence>
<reference evidence="1 2" key="1">
    <citation type="submission" date="2019-08" db="EMBL/GenBank/DDBJ databases">
        <authorList>
            <person name="Dhanesh K."/>
            <person name="Kumar G."/>
            <person name="Sasikala C."/>
            <person name="Venkata Ramana C."/>
        </authorList>
    </citation>
    <scope>NUCLEOTIDE SEQUENCE [LARGE SCALE GENOMIC DNA]</scope>
    <source>
        <strain evidence="1 2">JC645</strain>
    </source>
</reference>
<keyword evidence="2" id="KW-1185">Reference proteome</keyword>
<dbReference type="EMBL" id="VWOX01000013">
    <property type="protein sequence ID" value="KAA5540500.1"/>
    <property type="molecule type" value="Genomic_DNA"/>
</dbReference>
<dbReference type="Gene3D" id="3.40.50.1110">
    <property type="entry name" value="SGNH hydrolase"/>
    <property type="match status" value="1"/>
</dbReference>
<accession>A0A5M6D1J2</accession>
<dbReference type="GO" id="GO:0016788">
    <property type="term" value="F:hydrolase activity, acting on ester bonds"/>
    <property type="evidence" value="ECO:0007669"/>
    <property type="project" value="UniProtKB-ARBA"/>
</dbReference>
<comment type="caution">
    <text evidence="1">The sequence shown here is derived from an EMBL/GenBank/DDBJ whole genome shotgun (WGS) entry which is preliminary data.</text>
</comment>
<gene>
    <name evidence="1" type="ORF">FYK55_21070</name>
</gene>
<proteinExistence type="predicted"/>
<name>A0A5M6D1J2_9BACT</name>
<evidence type="ECO:0000313" key="2">
    <source>
        <dbReference type="Proteomes" id="UP000324479"/>
    </source>
</evidence>
<organism evidence="1 2">
    <name type="scientific">Roseiconus nitratireducens</name>
    <dbReference type="NCBI Taxonomy" id="2605748"/>
    <lineage>
        <taxon>Bacteria</taxon>
        <taxon>Pseudomonadati</taxon>
        <taxon>Planctomycetota</taxon>
        <taxon>Planctomycetia</taxon>
        <taxon>Pirellulales</taxon>
        <taxon>Pirellulaceae</taxon>
        <taxon>Roseiconus</taxon>
    </lineage>
</organism>
<dbReference type="Proteomes" id="UP000324479">
    <property type="component" value="Unassembled WGS sequence"/>
</dbReference>
<dbReference type="InterPro" id="IPR036514">
    <property type="entry name" value="SGNH_hydro_sf"/>
</dbReference>
<evidence type="ECO:0008006" key="3">
    <source>
        <dbReference type="Google" id="ProtNLM"/>
    </source>
</evidence>